<reference evidence="2" key="1">
    <citation type="submission" date="2015-07" db="EMBL/GenBank/DDBJ databases">
        <title>Complete Genome of Thermincola ferriacetica strain Z-0001T.</title>
        <authorList>
            <person name="Lusk B."/>
            <person name="Badalamenti J.P."/>
            <person name="Parameswaran P."/>
            <person name="Bond D.R."/>
            <person name="Torres C.I."/>
        </authorList>
    </citation>
    <scope>NUCLEOTIDE SEQUENCE [LARGE SCALE GENOMIC DNA]</scope>
    <source>
        <strain evidence="2">Z-0001</strain>
    </source>
</reference>
<dbReference type="AlphaFoldDB" id="A0A0L6W511"/>
<dbReference type="RefSeq" id="WP_052216837.1">
    <property type="nucleotide sequence ID" value="NZ_LGTE01000003.1"/>
</dbReference>
<accession>A0A0L6W511</accession>
<organism evidence="1 2">
    <name type="scientific">Thermincola ferriacetica</name>
    <dbReference type="NCBI Taxonomy" id="281456"/>
    <lineage>
        <taxon>Bacteria</taxon>
        <taxon>Bacillati</taxon>
        <taxon>Bacillota</taxon>
        <taxon>Clostridia</taxon>
        <taxon>Eubacteriales</taxon>
        <taxon>Thermincolaceae</taxon>
        <taxon>Thermincola</taxon>
    </lineage>
</organism>
<name>A0A0L6W511_9FIRM</name>
<protein>
    <submittedName>
        <fullName evidence="1">Uncharacterized protein</fullName>
    </submittedName>
</protein>
<keyword evidence="2" id="KW-1185">Reference proteome</keyword>
<proteinExistence type="predicted"/>
<dbReference type="Proteomes" id="UP000037175">
    <property type="component" value="Unassembled WGS sequence"/>
</dbReference>
<evidence type="ECO:0000313" key="1">
    <source>
        <dbReference type="EMBL" id="KNZ70443.1"/>
    </source>
</evidence>
<dbReference type="EMBL" id="LGTE01000003">
    <property type="protein sequence ID" value="KNZ70443.1"/>
    <property type="molecule type" value="Genomic_DNA"/>
</dbReference>
<sequence length="89" mass="9782">MMVGSLQININTLRIADVDTGSAVAIGSNYFNDWRTHSKVNSGFGRLSGDCNAFHDLIASVEDPDSVDMFSKEFIGESYGHPLLERSQK</sequence>
<dbReference type="PATRIC" id="fig|281456.6.peg.657"/>
<evidence type="ECO:0000313" key="2">
    <source>
        <dbReference type="Proteomes" id="UP000037175"/>
    </source>
</evidence>
<gene>
    <name evidence="1" type="ORF">Tfer_0624</name>
</gene>
<comment type="caution">
    <text evidence="1">The sequence shown here is derived from an EMBL/GenBank/DDBJ whole genome shotgun (WGS) entry which is preliminary data.</text>
</comment>